<evidence type="ECO:0000256" key="1">
    <source>
        <dbReference type="SAM" id="MobiDB-lite"/>
    </source>
</evidence>
<accession>A0AAD1XPR2</accession>
<protein>
    <submittedName>
        <fullName evidence="2">Uncharacterized protein</fullName>
    </submittedName>
</protein>
<dbReference type="AlphaFoldDB" id="A0AAD1XPR2"/>
<organism evidence="2 3">
    <name type="scientific">Euplotes crassus</name>
    <dbReference type="NCBI Taxonomy" id="5936"/>
    <lineage>
        <taxon>Eukaryota</taxon>
        <taxon>Sar</taxon>
        <taxon>Alveolata</taxon>
        <taxon>Ciliophora</taxon>
        <taxon>Intramacronucleata</taxon>
        <taxon>Spirotrichea</taxon>
        <taxon>Hypotrichia</taxon>
        <taxon>Euplotida</taxon>
        <taxon>Euplotidae</taxon>
        <taxon>Moneuplotes</taxon>
    </lineage>
</organism>
<feature type="compositionally biased region" description="Low complexity" evidence="1">
    <location>
        <begin position="60"/>
        <end position="70"/>
    </location>
</feature>
<evidence type="ECO:0000313" key="2">
    <source>
        <dbReference type="EMBL" id="CAI2376547.1"/>
    </source>
</evidence>
<comment type="caution">
    <text evidence="2">The sequence shown here is derived from an EMBL/GenBank/DDBJ whole genome shotgun (WGS) entry which is preliminary data.</text>
</comment>
<proteinExistence type="predicted"/>
<feature type="region of interest" description="Disordered" evidence="1">
    <location>
        <begin position="1"/>
        <end position="96"/>
    </location>
</feature>
<keyword evidence="3" id="KW-1185">Reference proteome</keyword>
<sequence length="96" mass="10844">MGNKTFCCASRTEEQGGNAHSQSLHQVIEDTRKGTECNSGRNENESNAHKMNQKKRTKKLSTTTIKTTPSLKDKKKSIKRKRKCKAKKSSLHQTII</sequence>
<dbReference type="Proteomes" id="UP001295684">
    <property type="component" value="Unassembled WGS sequence"/>
</dbReference>
<feature type="compositionally biased region" description="Basic residues" evidence="1">
    <location>
        <begin position="73"/>
        <end position="90"/>
    </location>
</feature>
<name>A0AAD1XPR2_EUPCR</name>
<evidence type="ECO:0000313" key="3">
    <source>
        <dbReference type="Proteomes" id="UP001295684"/>
    </source>
</evidence>
<dbReference type="EMBL" id="CAMPGE010018109">
    <property type="protein sequence ID" value="CAI2376547.1"/>
    <property type="molecule type" value="Genomic_DNA"/>
</dbReference>
<reference evidence="2" key="1">
    <citation type="submission" date="2023-07" db="EMBL/GenBank/DDBJ databases">
        <authorList>
            <consortium name="AG Swart"/>
            <person name="Singh M."/>
            <person name="Singh A."/>
            <person name="Seah K."/>
            <person name="Emmerich C."/>
        </authorList>
    </citation>
    <scope>NUCLEOTIDE SEQUENCE</scope>
    <source>
        <strain evidence="2">DP1</strain>
    </source>
</reference>
<gene>
    <name evidence="2" type="ORF">ECRASSUSDP1_LOCUS17917</name>
</gene>